<evidence type="ECO:0000256" key="3">
    <source>
        <dbReference type="ARBA" id="ARBA00022989"/>
    </source>
</evidence>
<dbReference type="Gene3D" id="1.20.1250.20">
    <property type="entry name" value="MFS general substrate transporter like domains"/>
    <property type="match status" value="1"/>
</dbReference>
<feature type="transmembrane region" description="Helical" evidence="6">
    <location>
        <begin position="273"/>
        <end position="291"/>
    </location>
</feature>
<dbReference type="Pfam" id="PF00083">
    <property type="entry name" value="Sugar_tr"/>
    <property type="match status" value="1"/>
</dbReference>
<reference evidence="8" key="1">
    <citation type="submission" date="2022-11" db="UniProtKB">
        <authorList>
            <consortium name="WormBaseParasite"/>
        </authorList>
    </citation>
    <scope>IDENTIFICATION</scope>
</reference>
<dbReference type="InterPro" id="IPR005828">
    <property type="entry name" value="MFS_sugar_transport-like"/>
</dbReference>
<keyword evidence="4 6" id="KW-0472">Membrane</keyword>
<evidence type="ECO:0000256" key="4">
    <source>
        <dbReference type="ARBA" id="ARBA00023136"/>
    </source>
</evidence>
<keyword evidence="3 6" id="KW-1133">Transmembrane helix</keyword>
<feature type="transmembrane region" description="Helical" evidence="6">
    <location>
        <begin position="331"/>
        <end position="353"/>
    </location>
</feature>
<dbReference type="Proteomes" id="UP000887574">
    <property type="component" value="Unplaced"/>
</dbReference>
<name>A0A915CV44_9BILA</name>
<accession>A0A915CV44</accession>
<feature type="transmembrane region" description="Helical" evidence="6">
    <location>
        <begin position="446"/>
        <end position="473"/>
    </location>
</feature>
<feature type="transmembrane region" description="Helical" evidence="6">
    <location>
        <begin position="62"/>
        <end position="83"/>
    </location>
</feature>
<keyword evidence="2 6" id="KW-0812">Transmembrane</keyword>
<dbReference type="WBParaSite" id="jg12942">
    <property type="protein sequence ID" value="jg12942"/>
    <property type="gene ID" value="jg12942"/>
</dbReference>
<dbReference type="PANTHER" id="PTHR24064">
    <property type="entry name" value="SOLUTE CARRIER FAMILY 22 MEMBER"/>
    <property type="match status" value="1"/>
</dbReference>
<evidence type="ECO:0000256" key="6">
    <source>
        <dbReference type="SAM" id="Phobius"/>
    </source>
</evidence>
<dbReference type="GO" id="GO:0016020">
    <property type="term" value="C:membrane"/>
    <property type="evidence" value="ECO:0007669"/>
    <property type="project" value="UniProtKB-SubCell"/>
</dbReference>
<dbReference type="SUPFAM" id="SSF103473">
    <property type="entry name" value="MFS general substrate transporter"/>
    <property type="match status" value="1"/>
</dbReference>
<proteinExistence type="predicted"/>
<keyword evidence="7" id="KW-1185">Reference proteome</keyword>
<feature type="transmembrane region" description="Helical" evidence="6">
    <location>
        <begin position="247"/>
        <end position="267"/>
    </location>
</feature>
<sequence length="642" mass="72996">MATFALLYDHLKLHFIDRSSPSFATGTPRELCRTVADITPAFVLTPFIINPYILSPNIMVPYLLSPLIISPLILSQTYCRLWFLELPSPVKREARRKRIDSNHQYKHFEDVLEQVNPFGVYQIFVCICICIAQIEWAGNFSFINMVGSLEPQWACQLKDGSGEQIIMPPTRETDCKFIKENCASISYIKNQSEFTSIVASFKLICEDGDKPEVIQMAQAISLMIGSIVGGHLGDNYGRQFLFYMSQLGIVITSCMTTASTSWLGYAFTQCLNGFLYGVVEVESLTLVLEYTNNKYRMIPIACFQWNIANMSIALLAKLTTFVYHGPNGTNWQMFFVFLNTITSPVIMAFMLLYESPRWLIAKGKMSQACEVLNDLADKRWNGTEAVFSTENLKSIRHDTSNTFYNFYHLFYNERFAKQSFMQILSVFTHSMIAMSYFFIIRDLMGVIFLAVVVLMGVFGHAHNHLSVMILVIVGDHQRYPTVIRCIAFGCLHSVKHIGTVVGFIYWRDSAGGVFLQPDTKGKALLDMIDEKDYTRVETALPKALFRMAAMHRVMQSELHSKLAAENRDKWDDWRRELQNRDSTTGLGQVNQAAELSDDEEQRESHTAKPLNGSKSVAFGNPPSSEQHLQKDALNSELKKRTK</sequence>
<organism evidence="7 8">
    <name type="scientific">Ditylenchus dipsaci</name>
    <dbReference type="NCBI Taxonomy" id="166011"/>
    <lineage>
        <taxon>Eukaryota</taxon>
        <taxon>Metazoa</taxon>
        <taxon>Ecdysozoa</taxon>
        <taxon>Nematoda</taxon>
        <taxon>Chromadorea</taxon>
        <taxon>Rhabditida</taxon>
        <taxon>Tylenchina</taxon>
        <taxon>Tylenchomorpha</taxon>
        <taxon>Sphaerularioidea</taxon>
        <taxon>Anguinidae</taxon>
        <taxon>Anguininae</taxon>
        <taxon>Ditylenchus</taxon>
    </lineage>
</organism>
<evidence type="ECO:0000256" key="1">
    <source>
        <dbReference type="ARBA" id="ARBA00004141"/>
    </source>
</evidence>
<evidence type="ECO:0000256" key="2">
    <source>
        <dbReference type="ARBA" id="ARBA00022692"/>
    </source>
</evidence>
<evidence type="ECO:0000313" key="8">
    <source>
        <dbReference type="WBParaSite" id="jg12942"/>
    </source>
</evidence>
<evidence type="ECO:0000313" key="7">
    <source>
        <dbReference type="Proteomes" id="UP000887574"/>
    </source>
</evidence>
<dbReference type="AlphaFoldDB" id="A0A915CV44"/>
<protein>
    <submittedName>
        <fullName evidence="8">Major facilitator superfamily (MFS) profile domain-containing protein</fullName>
    </submittedName>
</protein>
<feature type="region of interest" description="Disordered" evidence="5">
    <location>
        <begin position="581"/>
        <end position="642"/>
    </location>
</feature>
<evidence type="ECO:0000256" key="5">
    <source>
        <dbReference type="SAM" id="MobiDB-lite"/>
    </source>
</evidence>
<dbReference type="InterPro" id="IPR036259">
    <property type="entry name" value="MFS_trans_sf"/>
</dbReference>
<feature type="transmembrane region" description="Helical" evidence="6">
    <location>
        <begin position="303"/>
        <end position="325"/>
    </location>
</feature>
<dbReference type="GO" id="GO:0022857">
    <property type="term" value="F:transmembrane transporter activity"/>
    <property type="evidence" value="ECO:0007669"/>
    <property type="project" value="InterPro"/>
</dbReference>
<feature type="compositionally biased region" description="Polar residues" evidence="5">
    <location>
        <begin position="581"/>
        <end position="593"/>
    </location>
</feature>
<comment type="subcellular location">
    <subcellularLocation>
        <location evidence="1">Membrane</location>
        <topology evidence="1">Multi-pass membrane protein</topology>
    </subcellularLocation>
</comment>